<dbReference type="Proteomes" id="UP000014500">
    <property type="component" value="Unassembled WGS sequence"/>
</dbReference>
<evidence type="ECO:0000256" key="1">
    <source>
        <dbReference type="ARBA" id="ARBA00004585"/>
    </source>
</evidence>
<feature type="transmembrane region" description="Helical" evidence="16">
    <location>
        <begin position="269"/>
        <end position="292"/>
    </location>
</feature>
<keyword evidence="19" id="KW-1185">Reference proteome</keyword>
<dbReference type="GO" id="GO:0006513">
    <property type="term" value="P:protein monoubiquitination"/>
    <property type="evidence" value="ECO:0007669"/>
    <property type="project" value="TreeGrafter"/>
</dbReference>
<dbReference type="GO" id="GO:1990429">
    <property type="term" value="C:peroxisomal importomer complex"/>
    <property type="evidence" value="ECO:0007669"/>
    <property type="project" value="TreeGrafter"/>
</dbReference>
<evidence type="ECO:0000256" key="16">
    <source>
        <dbReference type="SAM" id="Phobius"/>
    </source>
</evidence>
<dbReference type="GO" id="GO:0016558">
    <property type="term" value="P:protein import into peroxisome matrix"/>
    <property type="evidence" value="ECO:0007669"/>
    <property type="project" value="UniProtKB-UniRule"/>
</dbReference>
<dbReference type="PIRSF" id="PIRSF038074">
    <property type="entry name" value="Peroxisome_assembly_p12"/>
    <property type="match status" value="1"/>
</dbReference>
<evidence type="ECO:0000256" key="7">
    <source>
        <dbReference type="ARBA" id="ARBA00022723"/>
    </source>
</evidence>
<keyword evidence="8" id="KW-0863">Zinc-finger</keyword>
<organism evidence="18 19">
    <name type="scientific">Strigamia maritima</name>
    <name type="common">European centipede</name>
    <name type="synonym">Geophilus maritimus</name>
    <dbReference type="NCBI Taxonomy" id="126957"/>
    <lineage>
        <taxon>Eukaryota</taxon>
        <taxon>Metazoa</taxon>
        <taxon>Ecdysozoa</taxon>
        <taxon>Arthropoda</taxon>
        <taxon>Myriapoda</taxon>
        <taxon>Chilopoda</taxon>
        <taxon>Pleurostigmophora</taxon>
        <taxon>Geophilomorpha</taxon>
        <taxon>Linotaeniidae</taxon>
        <taxon>Strigamia</taxon>
    </lineage>
</organism>
<dbReference type="Pfam" id="PF04757">
    <property type="entry name" value="Pex2_Pex12"/>
    <property type="match status" value="1"/>
</dbReference>
<sequence>MAVEHGAHLVSPALNSPSIFEVLAQENLHTALRPAFEYLLKILVNKYPQHTAYLKYYSEIYLAFDLIIQNHFLKYYGKDVPNIRQAFGIMPKDRQSVFSRILKFNRDLVFSQKTLGSSFSENFYGLKRIPTETDENSLKTHHKLPNKVHRKSLIFLVLFPYIKLLITKKFELERELEADGIRHENAKLQKLRRIFLVIYPWIHFVMETTILLYQLAFTFGRIRVHSPFIYLSGSRLTILSQEDVVIASQSFVFPSFGSLREFVSGVLNVMIHNVAVGVTWSLSVGAFFIQFVEWWNATKQSSGGGFSQYVPPAPKLTQLTAKIDPHLCPLCLKKRTNDTALSTSGFVFCYRCIHQHLQLHGACPITKYVTTTDNLIRLYPPNT</sequence>
<keyword evidence="7" id="KW-0479">Metal-binding</keyword>
<keyword evidence="6 16" id="KW-0812">Transmembrane</keyword>
<evidence type="ECO:0000259" key="17">
    <source>
        <dbReference type="Pfam" id="PF04757"/>
    </source>
</evidence>
<evidence type="ECO:0000256" key="11">
    <source>
        <dbReference type="ARBA" id="ARBA00022989"/>
    </source>
</evidence>
<comment type="pathway">
    <text evidence="2">Protein modification; protein ubiquitination.</text>
</comment>
<evidence type="ECO:0000313" key="18">
    <source>
        <dbReference type="EnsemblMetazoa" id="SMAR011381-PA"/>
    </source>
</evidence>
<evidence type="ECO:0000256" key="13">
    <source>
        <dbReference type="ARBA" id="ARBA00023140"/>
    </source>
</evidence>
<dbReference type="CDD" id="cd16451">
    <property type="entry name" value="mRING_PEX12"/>
    <property type="match status" value="1"/>
</dbReference>
<evidence type="ECO:0000256" key="4">
    <source>
        <dbReference type="ARBA" id="ARBA00018980"/>
    </source>
</evidence>
<evidence type="ECO:0000256" key="15">
    <source>
        <dbReference type="PIRNR" id="PIRNR038074"/>
    </source>
</evidence>
<dbReference type="eggNOG" id="KOG0826">
    <property type="taxonomic scope" value="Eukaryota"/>
</dbReference>
<protein>
    <recommendedName>
        <fullName evidence="4 15">Peroxisome assembly protein 12</fullName>
    </recommendedName>
    <alternativeName>
        <fullName evidence="14 15">Peroxin-12</fullName>
    </alternativeName>
</protein>
<accession>T1JC72</accession>
<evidence type="ECO:0000256" key="3">
    <source>
        <dbReference type="ARBA" id="ARBA00008704"/>
    </source>
</evidence>
<dbReference type="InterPro" id="IPR013083">
    <property type="entry name" value="Znf_RING/FYVE/PHD"/>
</dbReference>
<dbReference type="GO" id="GO:0008270">
    <property type="term" value="F:zinc ion binding"/>
    <property type="evidence" value="ECO:0007669"/>
    <property type="project" value="UniProtKB-KW"/>
</dbReference>
<proteinExistence type="inferred from homology"/>
<dbReference type="InterPro" id="IPR017375">
    <property type="entry name" value="PEX12"/>
</dbReference>
<keyword evidence="13 15" id="KW-0576">Peroxisome</keyword>
<keyword evidence="11 16" id="KW-1133">Transmembrane helix</keyword>
<evidence type="ECO:0000256" key="14">
    <source>
        <dbReference type="ARBA" id="ARBA00029692"/>
    </source>
</evidence>
<name>T1JC72_STRMM</name>
<keyword evidence="12 15" id="KW-0472">Membrane</keyword>
<dbReference type="Gene3D" id="3.30.40.10">
    <property type="entry name" value="Zinc/RING finger domain, C3HC4 (zinc finger)"/>
    <property type="match status" value="1"/>
</dbReference>
<dbReference type="AlphaFoldDB" id="T1JC72"/>
<comment type="function">
    <text evidence="15">Component of a retrotranslocation channel required for peroxisome organization by mediating export of the PEX5 receptor from peroxisomes to the cytosol, thereby promoting PEX5 recycling.</text>
</comment>
<evidence type="ECO:0000256" key="2">
    <source>
        <dbReference type="ARBA" id="ARBA00004906"/>
    </source>
</evidence>
<dbReference type="EMBL" id="JH432062">
    <property type="status" value="NOT_ANNOTATED_CDS"/>
    <property type="molecule type" value="Genomic_DNA"/>
</dbReference>
<evidence type="ECO:0000256" key="12">
    <source>
        <dbReference type="ARBA" id="ARBA00023136"/>
    </source>
</evidence>
<dbReference type="SUPFAM" id="SSF57850">
    <property type="entry name" value="RING/U-box"/>
    <property type="match status" value="1"/>
</dbReference>
<dbReference type="HOGENOM" id="CLU_031067_1_0_1"/>
<dbReference type="OMA" id="QHYLARC"/>
<keyword evidence="10" id="KW-0653">Protein transport</keyword>
<dbReference type="InterPro" id="IPR006845">
    <property type="entry name" value="Pex_N"/>
</dbReference>
<dbReference type="PANTHER" id="PTHR12888:SF0">
    <property type="entry name" value="PEROXISOME ASSEMBLY PROTEIN 12"/>
    <property type="match status" value="1"/>
</dbReference>
<dbReference type="PANTHER" id="PTHR12888">
    <property type="entry name" value="PEROXISOME ASSEMBLY PROTEIN 12 PEROXIN-12"/>
    <property type="match status" value="1"/>
</dbReference>
<feature type="transmembrane region" description="Helical" evidence="16">
    <location>
        <begin position="194"/>
        <end position="216"/>
    </location>
</feature>
<comment type="similarity">
    <text evidence="3 15">Belongs to the pex2/pex10/pex12 family.</text>
</comment>
<evidence type="ECO:0000313" key="19">
    <source>
        <dbReference type="Proteomes" id="UP000014500"/>
    </source>
</evidence>
<keyword evidence="9" id="KW-0862">Zinc</keyword>
<evidence type="ECO:0000256" key="8">
    <source>
        <dbReference type="ARBA" id="ARBA00022771"/>
    </source>
</evidence>
<evidence type="ECO:0000256" key="9">
    <source>
        <dbReference type="ARBA" id="ARBA00022833"/>
    </source>
</evidence>
<dbReference type="PhylomeDB" id="T1JC72"/>
<dbReference type="GO" id="GO:0004842">
    <property type="term" value="F:ubiquitin-protein transferase activity"/>
    <property type="evidence" value="ECO:0007669"/>
    <property type="project" value="TreeGrafter"/>
</dbReference>
<evidence type="ECO:0000256" key="10">
    <source>
        <dbReference type="ARBA" id="ARBA00022927"/>
    </source>
</evidence>
<evidence type="ECO:0000256" key="6">
    <source>
        <dbReference type="ARBA" id="ARBA00022692"/>
    </source>
</evidence>
<dbReference type="EnsemblMetazoa" id="SMAR011381-RA">
    <property type="protein sequence ID" value="SMAR011381-PA"/>
    <property type="gene ID" value="SMAR011381"/>
</dbReference>
<keyword evidence="5" id="KW-0813">Transport</keyword>
<reference evidence="18" key="2">
    <citation type="submission" date="2015-02" db="UniProtKB">
        <authorList>
            <consortium name="EnsemblMetazoa"/>
        </authorList>
    </citation>
    <scope>IDENTIFICATION</scope>
</reference>
<evidence type="ECO:0000256" key="5">
    <source>
        <dbReference type="ARBA" id="ARBA00022448"/>
    </source>
</evidence>
<dbReference type="STRING" id="126957.T1JC72"/>
<feature type="domain" description="Pex N-terminal" evidence="17">
    <location>
        <begin position="114"/>
        <end position="297"/>
    </location>
</feature>
<reference evidence="19" key="1">
    <citation type="submission" date="2011-05" db="EMBL/GenBank/DDBJ databases">
        <authorList>
            <person name="Richards S.R."/>
            <person name="Qu J."/>
            <person name="Jiang H."/>
            <person name="Jhangiani S.N."/>
            <person name="Agravi P."/>
            <person name="Goodspeed R."/>
            <person name="Gross S."/>
            <person name="Mandapat C."/>
            <person name="Jackson L."/>
            <person name="Mathew T."/>
            <person name="Pu L."/>
            <person name="Thornton R."/>
            <person name="Saada N."/>
            <person name="Wilczek-Boney K.B."/>
            <person name="Lee S."/>
            <person name="Kovar C."/>
            <person name="Wu Y."/>
            <person name="Scherer S.E."/>
            <person name="Worley K.C."/>
            <person name="Muzny D.M."/>
            <person name="Gibbs R."/>
        </authorList>
    </citation>
    <scope>NUCLEOTIDE SEQUENCE</scope>
    <source>
        <strain evidence="19">Brora</strain>
    </source>
</reference>
<comment type="subcellular location">
    <subcellularLocation>
        <location evidence="1">Peroxisome membrane</location>
        <topology evidence="1">Multi-pass membrane protein</topology>
    </subcellularLocation>
</comment>
<dbReference type="GO" id="GO:0005778">
    <property type="term" value="C:peroxisomal membrane"/>
    <property type="evidence" value="ECO:0007669"/>
    <property type="project" value="UniProtKB-SubCell"/>
</dbReference>